<protein>
    <submittedName>
        <fullName evidence="8">Uncharacterized protein</fullName>
    </submittedName>
</protein>
<organism evidence="8 9">
    <name type="scientific">Escallonia rubra</name>
    <dbReference type="NCBI Taxonomy" id="112253"/>
    <lineage>
        <taxon>Eukaryota</taxon>
        <taxon>Viridiplantae</taxon>
        <taxon>Streptophyta</taxon>
        <taxon>Embryophyta</taxon>
        <taxon>Tracheophyta</taxon>
        <taxon>Spermatophyta</taxon>
        <taxon>Magnoliopsida</taxon>
        <taxon>eudicotyledons</taxon>
        <taxon>Gunneridae</taxon>
        <taxon>Pentapetalae</taxon>
        <taxon>asterids</taxon>
        <taxon>campanulids</taxon>
        <taxon>Escalloniales</taxon>
        <taxon>Escalloniaceae</taxon>
        <taxon>Escallonia</taxon>
    </lineage>
</organism>
<gene>
    <name evidence="8" type="ORF">RJ640_022893</name>
</gene>
<feature type="domain" description="A20-type" evidence="6">
    <location>
        <begin position="1"/>
        <end position="34"/>
    </location>
</feature>
<dbReference type="EMBL" id="JAVXUO010002562">
    <property type="protein sequence ID" value="KAK2971754.1"/>
    <property type="molecule type" value="Genomic_DNA"/>
</dbReference>
<evidence type="ECO:0000313" key="8">
    <source>
        <dbReference type="EMBL" id="KAK2971754.1"/>
    </source>
</evidence>
<keyword evidence="4" id="KW-0862">Zinc</keyword>
<dbReference type="Pfam" id="PF01428">
    <property type="entry name" value="zf-AN1"/>
    <property type="match status" value="2"/>
</dbReference>
<dbReference type="SUPFAM" id="SSF118310">
    <property type="entry name" value="AN1-like Zinc finger"/>
    <property type="match status" value="2"/>
</dbReference>
<dbReference type="InterPro" id="IPR050652">
    <property type="entry name" value="AN1_A20_ZnFinger"/>
</dbReference>
<evidence type="ECO:0000256" key="5">
    <source>
        <dbReference type="PROSITE-ProRule" id="PRU00449"/>
    </source>
</evidence>
<feature type="domain" description="AN1-type" evidence="7">
    <location>
        <begin position="74"/>
        <end position="121"/>
    </location>
</feature>
<evidence type="ECO:0000259" key="6">
    <source>
        <dbReference type="PROSITE" id="PS51036"/>
    </source>
</evidence>
<dbReference type="PROSITE" id="PS51036">
    <property type="entry name" value="ZF_A20"/>
    <property type="match status" value="2"/>
</dbReference>
<dbReference type="GO" id="GO:0008270">
    <property type="term" value="F:zinc ion binding"/>
    <property type="evidence" value="ECO:0007669"/>
    <property type="project" value="UniProtKB-KW"/>
</dbReference>
<evidence type="ECO:0000313" key="9">
    <source>
        <dbReference type="Proteomes" id="UP001187471"/>
    </source>
</evidence>
<accession>A0AA88QU65</accession>
<dbReference type="AlphaFoldDB" id="A0AA88QU65"/>
<evidence type="ECO:0000259" key="7">
    <source>
        <dbReference type="PROSITE" id="PS51039"/>
    </source>
</evidence>
<evidence type="ECO:0000256" key="4">
    <source>
        <dbReference type="ARBA" id="ARBA00022833"/>
    </source>
</evidence>
<evidence type="ECO:0000256" key="3">
    <source>
        <dbReference type="ARBA" id="ARBA00022771"/>
    </source>
</evidence>
<dbReference type="Proteomes" id="UP001187471">
    <property type="component" value="Unassembled WGS sequence"/>
</dbReference>
<keyword evidence="2" id="KW-0479">Metal-binding</keyword>
<proteinExistence type="predicted"/>
<dbReference type="SMART" id="SM00259">
    <property type="entry name" value="ZnF_A20"/>
    <property type="match status" value="2"/>
</dbReference>
<dbReference type="InterPro" id="IPR000058">
    <property type="entry name" value="Znf_AN1"/>
</dbReference>
<evidence type="ECO:0000256" key="1">
    <source>
        <dbReference type="ARBA" id="ARBA00003732"/>
    </source>
</evidence>
<dbReference type="InterPro" id="IPR002653">
    <property type="entry name" value="Znf_A20"/>
</dbReference>
<dbReference type="InterPro" id="IPR035896">
    <property type="entry name" value="AN1-like_Znf"/>
</dbReference>
<comment type="function">
    <text evidence="1">May be involved in environmental stress response.</text>
</comment>
<dbReference type="SUPFAM" id="SSF57716">
    <property type="entry name" value="Glucocorticoid receptor-like (DNA-binding domain)"/>
    <property type="match status" value="2"/>
</dbReference>
<keyword evidence="3 5" id="KW-0863">Zinc-finger</keyword>
<sequence length="294" mass="32081">MDQQLCAKGCGFFGTPANNNLCSKCYKQYRAEAVPKACMEENPSTKTSATVVTTDDTSSSMKSMVSSAAVGGASKARIRCQCCKKRVGVTGGFGCRCGGVFCGMHRYPEEHVCTFDFKSTGRAVLAKQNPVLIGDQSLQHQPLAYEQFNIKRSFRLFKKSRNMDQQLCAKGCGFFGTPANNNLCSKCYKQYRAEAVPESCMGEYPSTRTNASSMKSMVSTAAVGGASKARIRCQCCKKRVGVTGGFKCRCGGIFCGMHRYPEEHVCAFDFRSTGRVVLAKQNPVVMADKLETRI</sequence>
<comment type="caution">
    <text evidence="8">The sequence shown here is derived from an EMBL/GenBank/DDBJ whole genome shotgun (WGS) entry which is preliminary data.</text>
</comment>
<dbReference type="PANTHER" id="PTHR10634:SF124">
    <property type="entry name" value="ZINC FINGER A20 AND AN1 DOMAIN-CONTAINING STRESS-ASSOCIATED PROTEIN 8-RELATED"/>
    <property type="match status" value="1"/>
</dbReference>
<dbReference type="PANTHER" id="PTHR10634">
    <property type="entry name" value="AN1-TYPE ZINC FINGER PROTEIN"/>
    <property type="match status" value="1"/>
</dbReference>
<name>A0AA88QU65_9ASTE</name>
<dbReference type="Gene3D" id="4.10.1110.10">
    <property type="entry name" value="AN1-like Zinc finger"/>
    <property type="match status" value="2"/>
</dbReference>
<feature type="domain" description="A20-type" evidence="6">
    <location>
        <begin position="162"/>
        <end position="196"/>
    </location>
</feature>
<dbReference type="GO" id="GO:0003677">
    <property type="term" value="F:DNA binding"/>
    <property type="evidence" value="ECO:0007669"/>
    <property type="project" value="InterPro"/>
</dbReference>
<dbReference type="Pfam" id="PF01754">
    <property type="entry name" value="zf-A20"/>
    <property type="match status" value="2"/>
</dbReference>
<evidence type="ECO:0000256" key="2">
    <source>
        <dbReference type="ARBA" id="ARBA00022723"/>
    </source>
</evidence>
<dbReference type="PROSITE" id="PS51039">
    <property type="entry name" value="ZF_AN1"/>
    <property type="match status" value="2"/>
</dbReference>
<dbReference type="Gene3D" id="1.20.5.4770">
    <property type="match status" value="2"/>
</dbReference>
<reference evidence="8" key="1">
    <citation type="submission" date="2022-12" db="EMBL/GenBank/DDBJ databases">
        <title>Draft genome assemblies for two species of Escallonia (Escalloniales).</title>
        <authorList>
            <person name="Chanderbali A."/>
            <person name="Dervinis C."/>
            <person name="Anghel I."/>
            <person name="Soltis D."/>
            <person name="Soltis P."/>
            <person name="Zapata F."/>
        </authorList>
    </citation>
    <scope>NUCLEOTIDE SEQUENCE</scope>
    <source>
        <strain evidence="8">UCBG92.1500</strain>
        <tissue evidence="8">Leaf</tissue>
    </source>
</reference>
<dbReference type="SMART" id="SM00154">
    <property type="entry name" value="ZnF_AN1"/>
    <property type="match status" value="2"/>
</dbReference>
<keyword evidence="9" id="KW-1185">Reference proteome</keyword>
<feature type="domain" description="AN1-type" evidence="7">
    <location>
        <begin position="227"/>
        <end position="274"/>
    </location>
</feature>